<name>A0ACB9NE24_BAUVA</name>
<accession>A0ACB9NE24</accession>
<reference evidence="1 2" key="1">
    <citation type="journal article" date="2022" name="DNA Res.">
        <title>Chromosomal-level genome assembly of the orchid tree Bauhinia variegata (Leguminosae; Cercidoideae) supports the allotetraploid origin hypothesis of Bauhinia.</title>
        <authorList>
            <person name="Zhong Y."/>
            <person name="Chen Y."/>
            <person name="Zheng D."/>
            <person name="Pang J."/>
            <person name="Liu Y."/>
            <person name="Luo S."/>
            <person name="Meng S."/>
            <person name="Qian L."/>
            <person name="Wei D."/>
            <person name="Dai S."/>
            <person name="Zhou R."/>
        </authorList>
    </citation>
    <scope>NUCLEOTIDE SEQUENCE [LARGE SCALE GENOMIC DNA]</scope>
    <source>
        <strain evidence="1">BV-YZ2020</strain>
    </source>
</reference>
<protein>
    <submittedName>
        <fullName evidence="1">Uncharacterized protein</fullName>
    </submittedName>
</protein>
<keyword evidence="2" id="KW-1185">Reference proteome</keyword>
<gene>
    <name evidence="1" type="ORF">L6164_018253</name>
</gene>
<dbReference type="Proteomes" id="UP000828941">
    <property type="component" value="Chromosome 7"/>
</dbReference>
<sequence length="377" mass="41363">MADVKSKGSSCYLQADNVQEPNIESGRTINGYPPPPLLMLDRCKWWLIVAVNAALLLIGQSGAFILGKFYFHQGGESIWMETLVQAAGFPILFLSFFFFPQSKHHLEDSALNRKPSIYTLVLVYFSLGILFAGDNFLYSIGFLYLPASTYSLICASQLAFNAIFSFLINSQKLTVLVLNSVILVSLSASLIAVHSDSSGDKNKRVSDKEYKIGFLCTLAASAGYSLLLSLMQLSFEKVLKRETLSVVLEMQIWTSLVASVVSIVGLFASGEGKSLKEEMKNFEAGKLVYILTLVGTALAWQVWSVGVVGLVYLVSSLFSNVISMLSLPLVPVAAVYFYHEKMDAVKIVAVLLAVLGFSSYIYQSYLDEKKLKASSSS</sequence>
<organism evidence="1 2">
    <name type="scientific">Bauhinia variegata</name>
    <name type="common">Purple orchid tree</name>
    <name type="synonym">Phanera variegata</name>
    <dbReference type="NCBI Taxonomy" id="167791"/>
    <lineage>
        <taxon>Eukaryota</taxon>
        <taxon>Viridiplantae</taxon>
        <taxon>Streptophyta</taxon>
        <taxon>Embryophyta</taxon>
        <taxon>Tracheophyta</taxon>
        <taxon>Spermatophyta</taxon>
        <taxon>Magnoliopsida</taxon>
        <taxon>eudicotyledons</taxon>
        <taxon>Gunneridae</taxon>
        <taxon>Pentapetalae</taxon>
        <taxon>rosids</taxon>
        <taxon>fabids</taxon>
        <taxon>Fabales</taxon>
        <taxon>Fabaceae</taxon>
        <taxon>Cercidoideae</taxon>
        <taxon>Cercideae</taxon>
        <taxon>Bauhiniinae</taxon>
        <taxon>Bauhinia</taxon>
    </lineage>
</organism>
<dbReference type="EMBL" id="CM039432">
    <property type="protein sequence ID" value="KAI4333436.1"/>
    <property type="molecule type" value="Genomic_DNA"/>
</dbReference>
<comment type="caution">
    <text evidence="1">The sequence shown here is derived from an EMBL/GenBank/DDBJ whole genome shotgun (WGS) entry which is preliminary data.</text>
</comment>
<evidence type="ECO:0000313" key="2">
    <source>
        <dbReference type="Proteomes" id="UP000828941"/>
    </source>
</evidence>
<proteinExistence type="predicted"/>
<evidence type="ECO:0000313" key="1">
    <source>
        <dbReference type="EMBL" id="KAI4333436.1"/>
    </source>
</evidence>